<dbReference type="InterPro" id="IPR018702">
    <property type="entry name" value="DUF2207"/>
</dbReference>
<sequence length="596" mass="67949">MSQSLKRALVGGIIGGIIWVFLFLILTYGSSIGSIYKLEGATIEQKIQEDGSIVVHEKIDYLLVKPYRGVYREIPYDFRTHYSNLKVWADGLPIQHIENNSTENSIDVKVWFVPYQSEPVKPPEGGQRVTLHLSYTVRGAIQVGKDTAQLFRKIWGDGWDVPVKSLIGIFEFPEYFPIMEYYTHPFLRVEKIGTQYIFKAEKLPPRTFAEVRFVFPKENLRGLSLSAITPGDFMYSDIEKIEKEYSSKVKFLKFQFPFLMGIGAFVILSLLFFYFGREPEISYNAEYEREPPFKDNPEEVNAIVKNLCTGADNDGIGAMLLNLYRKGFITFETDPKNEKIRGIRILKLGGELTDSEKFFLSFLKGYSHDNVFDFDAVKSDLRKSQTKARTFTKQFQAWKKLIKNKVKERRYMVTTGNTYAKLFAVILLGINLLILVVSVKYPEILFMNSWTKYVYGGFWVLGFSVLFLPIDVFGRWTRQGREYYLKWKKFQRFLEDYSLLSEHPPESITLWEEYLVYAAALGIADKVRKNMERIIPYEVWQERGGRSCMYHPAMFNISRQFGSVASTAQASSSSSSSGGGAGGVGGGSGGGGGGAF</sequence>
<dbReference type="RefSeq" id="WP_012744657.1">
    <property type="nucleotide sequence ID" value="NC_012785.1"/>
</dbReference>
<dbReference type="eggNOG" id="COG4907">
    <property type="taxonomic scope" value="Bacteria"/>
</dbReference>
<evidence type="ECO:0000256" key="2">
    <source>
        <dbReference type="SAM" id="Phobius"/>
    </source>
</evidence>
<name>C5CID5_KOSOT</name>
<evidence type="ECO:0000259" key="4">
    <source>
        <dbReference type="Pfam" id="PF20990"/>
    </source>
</evidence>
<feature type="transmembrane region" description="Helical" evidence="2">
    <location>
        <begin position="7"/>
        <end position="28"/>
    </location>
</feature>
<keyword evidence="2" id="KW-1133">Transmembrane helix</keyword>
<dbReference type="OrthoDB" id="46834at2"/>
<keyword evidence="6" id="KW-1185">Reference proteome</keyword>
<reference evidence="5 6" key="2">
    <citation type="journal article" date="2011" name="J. Bacteriol.">
        <title>Genome Sequence of Kosmotoga olearia Strain TBF 19.5.1, a Thermophilic Bacterium with a Wide Growth Temperature Range, Isolated from the Troll B Oil Platform in the North Sea.</title>
        <authorList>
            <person name="Swithers K.S."/>
            <person name="Dipippo J.L."/>
            <person name="Bruce D.C."/>
            <person name="Detter C."/>
            <person name="Tapia R."/>
            <person name="Han S."/>
            <person name="Goodwin L.A."/>
            <person name="Han J."/>
            <person name="Woyke T."/>
            <person name="Pitluck S."/>
            <person name="Pennacchio L."/>
            <person name="Nolan M."/>
            <person name="Mikhailova N."/>
            <person name="Land M.L."/>
            <person name="Nesbo C.L."/>
            <person name="Gogarten J.P."/>
            <person name="Noll K.M."/>
        </authorList>
    </citation>
    <scope>NUCLEOTIDE SEQUENCE [LARGE SCALE GENOMIC DNA]</scope>
    <source>
        <strain evidence="6">ATCC BAA-1733 / DSM 21960 / TBF 19.5.1</strain>
    </source>
</reference>
<feature type="domain" description="Predicted membrane protein YciQ-like C-terminal" evidence="4">
    <location>
        <begin position="285"/>
        <end position="531"/>
    </location>
</feature>
<gene>
    <name evidence="5" type="ordered locus">Kole_0143</name>
</gene>
<organism evidence="5 6">
    <name type="scientific">Kosmotoga olearia (strain ATCC BAA-1733 / DSM 21960 / TBF 19.5.1)</name>
    <dbReference type="NCBI Taxonomy" id="521045"/>
    <lineage>
        <taxon>Bacteria</taxon>
        <taxon>Thermotogati</taxon>
        <taxon>Thermotogota</taxon>
        <taxon>Thermotogae</taxon>
        <taxon>Kosmotogales</taxon>
        <taxon>Kosmotogaceae</taxon>
        <taxon>Kosmotoga</taxon>
    </lineage>
</organism>
<dbReference type="Proteomes" id="UP000002382">
    <property type="component" value="Chromosome"/>
</dbReference>
<feature type="transmembrane region" description="Helical" evidence="2">
    <location>
        <begin position="419"/>
        <end position="441"/>
    </location>
</feature>
<feature type="transmembrane region" description="Helical" evidence="2">
    <location>
        <begin position="256"/>
        <end position="275"/>
    </location>
</feature>
<dbReference type="STRING" id="521045.Kole_0143"/>
<dbReference type="InterPro" id="IPR048389">
    <property type="entry name" value="YciQ-like_C"/>
</dbReference>
<accession>C5CID5</accession>
<dbReference type="KEGG" id="kol:Kole_0143"/>
<keyword evidence="2" id="KW-0812">Transmembrane</keyword>
<evidence type="ECO:0000313" key="5">
    <source>
        <dbReference type="EMBL" id="ACR78869.1"/>
    </source>
</evidence>
<evidence type="ECO:0000256" key="1">
    <source>
        <dbReference type="SAM" id="MobiDB-lite"/>
    </source>
</evidence>
<reference evidence="5 6" key="1">
    <citation type="submission" date="2009-06" db="EMBL/GenBank/DDBJ databases">
        <title>Complete sequence of Thermotogales bacterium TBF 19.5.1.</title>
        <authorList>
            <consortium name="US DOE Joint Genome Institute"/>
            <person name="Lucas S."/>
            <person name="Copeland A."/>
            <person name="Lapidus A."/>
            <person name="Glavina del Rio T."/>
            <person name="Tice H."/>
            <person name="Bruce D."/>
            <person name="Goodwin L."/>
            <person name="Pitluck S."/>
            <person name="Chertkov O."/>
            <person name="Brettin T."/>
            <person name="Detter J.C."/>
            <person name="Han C."/>
            <person name="Schmutz J."/>
            <person name="Larimer F."/>
            <person name="Land M."/>
            <person name="Hauser L."/>
            <person name="Kyrpides N."/>
            <person name="Ovchinnikova G."/>
            <person name="Noll K."/>
        </authorList>
    </citation>
    <scope>NUCLEOTIDE SEQUENCE [LARGE SCALE GENOMIC DNA]</scope>
    <source>
        <strain evidence="6">ATCC BAA-1733 / DSM 21960 / TBF 19.5.1</strain>
    </source>
</reference>
<feature type="transmembrane region" description="Helical" evidence="2">
    <location>
        <begin position="453"/>
        <end position="473"/>
    </location>
</feature>
<dbReference type="Pfam" id="PF09972">
    <property type="entry name" value="DUF2207"/>
    <property type="match status" value="1"/>
</dbReference>
<protein>
    <submittedName>
        <fullName evidence="5">Membrane protein-like protein</fullName>
    </submittedName>
</protein>
<feature type="compositionally biased region" description="Gly residues" evidence="1">
    <location>
        <begin position="577"/>
        <end position="596"/>
    </location>
</feature>
<dbReference type="HOGENOM" id="CLU_026556_1_0_0"/>
<dbReference type="EMBL" id="CP001634">
    <property type="protein sequence ID" value="ACR78869.1"/>
    <property type="molecule type" value="Genomic_DNA"/>
</dbReference>
<keyword evidence="2" id="KW-0472">Membrane</keyword>
<feature type="region of interest" description="Disordered" evidence="1">
    <location>
        <begin position="572"/>
        <end position="596"/>
    </location>
</feature>
<proteinExistence type="predicted"/>
<evidence type="ECO:0000313" key="6">
    <source>
        <dbReference type="Proteomes" id="UP000002382"/>
    </source>
</evidence>
<dbReference type="AlphaFoldDB" id="C5CID5"/>
<evidence type="ECO:0000259" key="3">
    <source>
        <dbReference type="Pfam" id="PF09972"/>
    </source>
</evidence>
<feature type="domain" description="DUF2207" evidence="3">
    <location>
        <begin position="40"/>
        <end position="215"/>
    </location>
</feature>
<dbReference type="Pfam" id="PF20990">
    <property type="entry name" value="DUF2207_C"/>
    <property type="match status" value="1"/>
</dbReference>